<comment type="caution">
    <text evidence="1">The sequence shown here is derived from an EMBL/GenBank/DDBJ whole genome shotgun (WGS) entry which is preliminary data.</text>
</comment>
<dbReference type="Proteomes" id="UP000554482">
    <property type="component" value="Unassembled WGS sequence"/>
</dbReference>
<dbReference type="OrthoDB" id="1470350at2759"/>
<name>A0A7J6WCP5_THATH</name>
<evidence type="ECO:0000313" key="1">
    <source>
        <dbReference type="EMBL" id="KAF5193982.1"/>
    </source>
</evidence>
<dbReference type="AlphaFoldDB" id="A0A7J6WCP5"/>
<sequence>MKMKKYLKKQGIDCLSYKFFYGNQKESEMMKMKESCKPMELSHRVVPRLLPFQNQAVQTYGINI</sequence>
<gene>
    <name evidence="1" type="ORF">FRX31_016431</name>
</gene>
<accession>A0A7J6WCP5</accession>
<reference evidence="1 2" key="1">
    <citation type="submission" date="2020-06" db="EMBL/GenBank/DDBJ databases">
        <title>Transcriptomic and genomic resources for Thalictrum thalictroides and T. hernandezii: Facilitating candidate gene discovery in an emerging model plant lineage.</title>
        <authorList>
            <person name="Arias T."/>
            <person name="Riano-Pachon D.M."/>
            <person name="Di Stilio V.S."/>
        </authorList>
    </citation>
    <scope>NUCLEOTIDE SEQUENCE [LARGE SCALE GENOMIC DNA]</scope>
    <source>
        <strain evidence="2">cv. WT478/WT964</strain>
        <tissue evidence="1">Leaves</tissue>
    </source>
</reference>
<dbReference type="EMBL" id="JABWDY010019366">
    <property type="protein sequence ID" value="KAF5193982.1"/>
    <property type="molecule type" value="Genomic_DNA"/>
</dbReference>
<organism evidence="1 2">
    <name type="scientific">Thalictrum thalictroides</name>
    <name type="common">Rue-anemone</name>
    <name type="synonym">Anemone thalictroides</name>
    <dbReference type="NCBI Taxonomy" id="46969"/>
    <lineage>
        <taxon>Eukaryota</taxon>
        <taxon>Viridiplantae</taxon>
        <taxon>Streptophyta</taxon>
        <taxon>Embryophyta</taxon>
        <taxon>Tracheophyta</taxon>
        <taxon>Spermatophyta</taxon>
        <taxon>Magnoliopsida</taxon>
        <taxon>Ranunculales</taxon>
        <taxon>Ranunculaceae</taxon>
        <taxon>Thalictroideae</taxon>
        <taxon>Thalictrum</taxon>
    </lineage>
</organism>
<proteinExistence type="predicted"/>
<protein>
    <submittedName>
        <fullName evidence="1">Uncharacterized protein</fullName>
    </submittedName>
</protein>
<evidence type="ECO:0000313" key="2">
    <source>
        <dbReference type="Proteomes" id="UP000554482"/>
    </source>
</evidence>
<keyword evidence="2" id="KW-1185">Reference proteome</keyword>